<dbReference type="Proteomes" id="UP000070452">
    <property type="component" value="Unassembled WGS sequence"/>
</dbReference>
<dbReference type="EMBL" id="LRHK01000002">
    <property type="protein sequence ID" value="KWX16971.1"/>
    <property type="molecule type" value="Genomic_DNA"/>
</dbReference>
<feature type="binding site" evidence="11">
    <location>
        <position position="136"/>
    </location>
    <ligand>
        <name>substrate</name>
    </ligand>
</feature>
<keyword evidence="5 11" id="KW-0808">Transferase</keyword>
<dbReference type="EC" id="2.7.1.71" evidence="3 11"/>
<keyword evidence="4 11" id="KW-0028">Amino-acid biosynthesis</keyword>
<keyword evidence="11" id="KW-0963">Cytoplasm</keyword>
<feature type="binding site" evidence="11">
    <location>
        <position position="78"/>
    </location>
    <ligand>
        <name>substrate</name>
    </ligand>
</feature>
<proteinExistence type="inferred from homology"/>
<evidence type="ECO:0000313" key="23">
    <source>
        <dbReference type="Proteomes" id="UP000194737"/>
    </source>
</evidence>
<evidence type="ECO:0000256" key="8">
    <source>
        <dbReference type="ARBA" id="ARBA00022840"/>
    </source>
</evidence>
<comment type="cofactor">
    <cofactor evidence="11">
        <name>Mg(2+)</name>
        <dbReference type="ChEBI" id="CHEBI:18420"/>
    </cofactor>
    <text evidence="11">Binds 1 Mg(2+) ion per subunit.</text>
</comment>
<keyword evidence="7 11" id="KW-0418">Kinase</keyword>
<dbReference type="EMBL" id="WEFP01000001">
    <property type="protein sequence ID" value="KAB7576069.1"/>
    <property type="molecule type" value="Genomic_DNA"/>
</dbReference>
<dbReference type="PATRIC" id="fig|1352.1358.peg.1583"/>
<evidence type="ECO:0000313" key="21">
    <source>
        <dbReference type="Proteomes" id="UP000183509"/>
    </source>
</evidence>
<evidence type="ECO:0000313" key="24">
    <source>
        <dbReference type="Proteomes" id="UP000249070"/>
    </source>
</evidence>
<feature type="binding site" evidence="11">
    <location>
        <position position="153"/>
    </location>
    <ligand>
        <name>ATP</name>
        <dbReference type="ChEBI" id="CHEBI:30616"/>
    </ligand>
</feature>
<evidence type="ECO:0000313" key="15">
    <source>
        <dbReference type="EMBL" id="MDT2369651.1"/>
    </source>
</evidence>
<evidence type="ECO:0000313" key="20">
    <source>
        <dbReference type="Proteomes" id="UP000070452"/>
    </source>
</evidence>
<dbReference type="InterPro" id="IPR027417">
    <property type="entry name" value="P-loop_NTPase"/>
</dbReference>
<dbReference type="InterPro" id="IPR023000">
    <property type="entry name" value="Shikimate_kinase_CS"/>
</dbReference>
<evidence type="ECO:0000256" key="5">
    <source>
        <dbReference type="ARBA" id="ARBA00022679"/>
    </source>
</evidence>
<feature type="binding site" evidence="11">
    <location>
        <position position="118"/>
    </location>
    <ligand>
        <name>ATP</name>
        <dbReference type="ChEBI" id="CHEBI:30616"/>
    </ligand>
</feature>
<evidence type="ECO:0000256" key="3">
    <source>
        <dbReference type="ARBA" id="ARBA00012154"/>
    </source>
</evidence>
<dbReference type="InterPro" id="IPR000623">
    <property type="entry name" value="Shikimate_kinase/TSH1"/>
</dbReference>
<dbReference type="GO" id="GO:0005829">
    <property type="term" value="C:cytosol"/>
    <property type="evidence" value="ECO:0007669"/>
    <property type="project" value="TreeGrafter"/>
</dbReference>
<reference evidence="17 23" key="4">
    <citation type="submission" date="2017-05" db="EMBL/GenBank/DDBJ databases">
        <title>The Genome Sequence of Enterococcus faecium 6F2_DIV0138.</title>
        <authorList>
            <consortium name="The Broad Institute Genomics Platform"/>
            <consortium name="The Broad Institute Genomic Center for Infectious Diseases"/>
            <person name="Earl A."/>
            <person name="Manson A."/>
            <person name="Schwartman J."/>
            <person name="Gilmore M."/>
            <person name="Abouelleil A."/>
            <person name="Cao P."/>
            <person name="Chapman S."/>
            <person name="Cusick C."/>
            <person name="Shea T."/>
            <person name="Young S."/>
            <person name="Neafsey D."/>
            <person name="Nusbaum C."/>
            <person name="Birren B."/>
        </authorList>
    </citation>
    <scope>NUCLEOTIDE SEQUENCE [LARGE SCALE GENOMIC DNA]</scope>
    <source>
        <strain evidence="17 23">6F2_DIV0138</strain>
    </source>
</reference>
<dbReference type="EMBL" id="MVGJ01000054">
    <property type="protein sequence ID" value="OOL82317.1"/>
    <property type="molecule type" value="Genomic_DNA"/>
</dbReference>
<dbReference type="PANTHER" id="PTHR21087">
    <property type="entry name" value="SHIKIMATE KINASE"/>
    <property type="match status" value="1"/>
</dbReference>
<evidence type="ECO:0000313" key="25">
    <source>
        <dbReference type="Proteomes" id="UP000469871"/>
    </source>
</evidence>
<feature type="binding site" evidence="11">
    <location>
        <position position="33"/>
    </location>
    <ligand>
        <name>substrate</name>
    </ligand>
</feature>
<name>A0A132PAR0_ENTFC</name>
<dbReference type="GO" id="GO:0009073">
    <property type="term" value="P:aromatic amino acid family biosynthetic process"/>
    <property type="evidence" value="ECO:0007669"/>
    <property type="project" value="UniProtKB-KW"/>
</dbReference>
<dbReference type="PANTHER" id="PTHR21087:SF16">
    <property type="entry name" value="SHIKIMATE KINASE 1, CHLOROPLASTIC"/>
    <property type="match status" value="1"/>
</dbReference>
<evidence type="ECO:0000313" key="13">
    <source>
        <dbReference type="EMBL" id="KWX16971.1"/>
    </source>
</evidence>
<reference evidence="18 24" key="5">
    <citation type="submission" date="2018-05" db="EMBL/GenBank/DDBJ databases">
        <title>Vancomycin-resistant Enterococcus faecium strain from Chelyabinsk, Russia.</title>
        <authorList>
            <person name="Gostev V."/>
            <person name="Goncharov A."/>
            <person name="Kolodzhieva V."/>
            <person name="Suvorov A."/>
            <person name="Sidorenko S."/>
            <person name="Zueva L."/>
        </authorList>
    </citation>
    <scope>NUCLEOTIDE SEQUENCE [LARGE SCALE GENOMIC DNA]</scope>
    <source>
        <strain evidence="18 24">20</strain>
    </source>
</reference>
<reference evidence="14 20" key="1">
    <citation type="submission" date="2016-01" db="EMBL/GenBank/DDBJ databases">
        <title>Molecular Mechanisms for transfer of large genomic segments between Enterococcus faecium strains.</title>
        <authorList>
            <person name="Garcia-Solache M.A."/>
            <person name="Lebreton F."/>
            <person name="Mclaughlin R.E."/>
            <person name="Whiteaker J.D."/>
            <person name="Gilmore M.S."/>
            <person name="Rice L.B."/>
        </authorList>
    </citation>
    <scope>NUCLEOTIDE SEQUENCE [LARGE SCALE GENOMIC DNA]</scope>
    <source>
        <strain evidence="14 20">D344RRF x C68</strain>
    </source>
</reference>
<dbReference type="Proteomes" id="UP000249070">
    <property type="component" value="Unassembled WGS sequence"/>
</dbReference>
<feature type="binding site" evidence="11">
    <location>
        <position position="15"/>
    </location>
    <ligand>
        <name>Mg(2+)</name>
        <dbReference type="ChEBI" id="CHEBI:18420"/>
    </ligand>
</feature>
<dbReference type="EMBL" id="QHGU01000036">
    <property type="protein sequence ID" value="PZM55608.1"/>
    <property type="molecule type" value="Genomic_DNA"/>
</dbReference>
<dbReference type="GO" id="GO:0009423">
    <property type="term" value="P:chorismate biosynthetic process"/>
    <property type="evidence" value="ECO:0007669"/>
    <property type="project" value="UniProtKB-UniRule"/>
</dbReference>
<dbReference type="SUPFAM" id="SSF52540">
    <property type="entry name" value="P-loop containing nucleoside triphosphate hydrolases"/>
    <property type="match status" value="1"/>
</dbReference>
<dbReference type="HAMAP" id="MF_00109">
    <property type="entry name" value="Shikimate_kinase"/>
    <property type="match status" value="1"/>
</dbReference>
<keyword evidence="11" id="KW-0460">Magnesium</keyword>
<evidence type="ECO:0000313" key="22">
    <source>
        <dbReference type="Proteomes" id="UP000191171"/>
    </source>
</evidence>
<reference evidence="12 25" key="6">
    <citation type="submission" date="2019-10" db="EMBL/GenBank/DDBJ databases">
        <title>Evolutionary dynamics of vancomycin-resistant Enterococcus faecium during gastrointestinal tract colonization and bloodstream infection in immunocompromised pediatric patients.</title>
        <authorList>
            <person name="Chilambi G.S."/>
            <person name="Nordstrom H.R."/>
            <person name="Evans D.R."/>
            <person name="Ferrolino J."/>
            <person name="Hayden R.T."/>
            <person name="Maron G.M."/>
            <person name="Vo A.N."/>
            <person name="Gilmore M.S."/>
            <person name="Wolf J."/>
            <person name="Rosch J.W."/>
            <person name="Van Tyne D."/>
        </authorList>
    </citation>
    <scope>NUCLEOTIDE SEQUENCE [LARGE SCALE GENOMIC DNA]</scope>
    <source>
        <strain evidence="12 25">VRECG27</strain>
    </source>
</reference>
<evidence type="ECO:0000313" key="17">
    <source>
        <dbReference type="EMBL" id="OTN99690.1"/>
    </source>
</evidence>
<evidence type="ECO:0000313" key="16">
    <source>
        <dbReference type="EMBL" id="OOL82317.1"/>
    </source>
</evidence>
<evidence type="ECO:0000313" key="14">
    <source>
        <dbReference type="EMBL" id="KWX19042.1"/>
    </source>
</evidence>
<dbReference type="GO" id="GO:0008652">
    <property type="term" value="P:amino acid biosynthetic process"/>
    <property type="evidence" value="ECO:0007669"/>
    <property type="project" value="UniProtKB-KW"/>
</dbReference>
<evidence type="ECO:0000256" key="6">
    <source>
        <dbReference type="ARBA" id="ARBA00022741"/>
    </source>
</evidence>
<comment type="function">
    <text evidence="11">Catalyzes the specific phosphorylation of the 3-hydroxyl group of shikimic acid using ATP as a cosubstrate.</text>
</comment>
<keyword evidence="9 11" id="KW-0057">Aromatic amino acid biosynthesis</keyword>
<evidence type="ECO:0000256" key="9">
    <source>
        <dbReference type="ARBA" id="ARBA00023141"/>
    </source>
</evidence>
<reference evidence="15" key="7">
    <citation type="submission" date="2023-03" db="EMBL/GenBank/DDBJ databases">
        <authorList>
            <person name="Shen W."/>
            <person name="Cai J."/>
        </authorList>
    </citation>
    <scope>NUCLEOTIDE SEQUENCE</scope>
    <source>
        <strain evidence="15">B1010-2</strain>
    </source>
</reference>
<accession>A0A132PAR0</accession>
<keyword evidence="6 11" id="KW-0547">Nucleotide-binding</keyword>
<gene>
    <name evidence="11" type="primary">aroK</name>
    <name evidence="17" type="ORF">A5804_001181</name>
    <name evidence="14" type="ORF">AWT83_11375</name>
    <name evidence="13" type="ORF">AWT83_18395</name>
    <name evidence="16" type="ORF">B1P95_10120</name>
    <name evidence="18" type="ORF">DKP91_08550</name>
    <name evidence="19" type="ORF">DTPHA_601602</name>
    <name evidence="12" type="ORF">GBM73_01520</name>
    <name evidence="15" type="ORF">P6Z85_05690</name>
</gene>
<evidence type="ECO:0000256" key="2">
    <source>
        <dbReference type="ARBA" id="ARBA00006997"/>
    </source>
</evidence>
<protein>
    <recommendedName>
        <fullName evidence="3 11">Shikimate kinase</fullName>
        <shortName evidence="11">SK</shortName>
        <ecNumber evidence="3 11">2.7.1.71</ecNumber>
    </recommendedName>
</protein>
<comment type="subcellular location">
    <subcellularLocation>
        <location evidence="11">Cytoplasm</location>
    </subcellularLocation>
</comment>
<feature type="binding site" evidence="11">
    <location>
        <position position="57"/>
    </location>
    <ligand>
        <name>substrate</name>
    </ligand>
</feature>
<keyword evidence="11" id="KW-0479">Metal-binding</keyword>
<dbReference type="EMBL" id="FKLM01000024">
    <property type="protein sequence ID" value="SAM45796.1"/>
    <property type="molecule type" value="Genomic_DNA"/>
</dbReference>
<dbReference type="CDD" id="cd00464">
    <property type="entry name" value="SK"/>
    <property type="match status" value="1"/>
</dbReference>
<dbReference type="OMA" id="FMGCGKS"/>
<evidence type="ECO:0000313" key="19">
    <source>
        <dbReference type="EMBL" id="SAM45796.1"/>
    </source>
</evidence>
<dbReference type="Proteomes" id="UP000194737">
    <property type="component" value="Unassembled WGS sequence"/>
</dbReference>
<comment type="catalytic activity">
    <reaction evidence="10 11">
        <text>shikimate + ATP = 3-phosphoshikimate + ADP + H(+)</text>
        <dbReference type="Rhea" id="RHEA:13121"/>
        <dbReference type="ChEBI" id="CHEBI:15378"/>
        <dbReference type="ChEBI" id="CHEBI:30616"/>
        <dbReference type="ChEBI" id="CHEBI:36208"/>
        <dbReference type="ChEBI" id="CHEBI:145989"/>
        <dbReference type="ChEBI" id="CHEBI:456216"/>
        <dbReference type="EC" id="2.7.1.71"/>
    </reaction>
</comment>
<keyword evidence="8 11" id="KW-0067">ATP-binding</keyword>
<evidence type="ECO:0000256" key="4">
    <source>
        <dbReference type="ARBA" id="ARBA00022605"/>
    </source>
</evidence>
<reference evidence="19 21" key="2">
    <citation type="submission" date="2016-04" db="EMBL/GenBank/DDBJ databases">
        <authorList>
            <person name="Millard A."/>
        </authorList>
    </citation>
    <scope>NUCLEOTIDE SEQUENCE [LARGE SCALE GENOMIC DNA]</scope>
    <source>
        <strain evidence="19">Isolate 22</strain>
    </source>
</reference>
<dbReference type="STRING" id="1352.AL014_07070"/>
<dbReference type="GO" id="GO:0005524">
    <property type="term" value="F:ATP binding"/>
    <property type="evidence" value="ECO:0007669"/>
    <property type="project" value="UniProtKB-UniRule"/>
</dbReference>
<dbReference type="RefSeq" id="WP_002289138.1">
    <property type="nucleotide sequence ID" value="NZ_AP022341.1"/>
</dbReference>
<dbReference type="Pfam" id="PF01202">
    <property type="entry name" value="SKI"/>
    <property type="match status" value="1"/>
</dbReference>
<feature type="binding site" evidence="11">
    <location>
        <begin position="11"/>
        <end position="16"/>
    </location>
    <ligand>
        <name>ATP</name>
        <dbReference type="ChEBI" id="CHEBI:30616"/>
    </ligand>
</feature>
<comment type="caution">
    <text evidence="14">The sequence shown here is derived from an EMBL/GenBank/DDBJ whole genome shotgun (WGS) entry which is preliminary data.</text>
</comment>
<dbReference type="GO" id="GO:0000287">
    <property type="term" value="F:magnesium ion binding"/>
    <property type="evidence" value="ECO:0007669"/>
    <property type="project" value="UniProtKB-UniRule"/>
</dbReference>
<dbReference type="UniPathway" id="UPA00053">
    <property type="reaction ID" value="UER00088"/>
</dbReference>
<evidence type="ECO:0000313" key="18">
    <source>
        <dbReference type="EMBL" id="PZM55608.1"/>
    </source>
</evidence>
<dbReference type="GO" id="GO:0004765">
    <property type="term" value="F:shikimate kinase activity"/>
    <property type="evidence" value="ECO:0007669"/>
    <property type="project" value="UniProtKB-UniRule"/>
</dbReference>
<evidence type="ECO:0000313" key="12">
    <source>
        <dbReference type="EMBL" id="KAB7576069.1"/>
    </source>
</evidence>
<dbReference type="AlphaFoldDB" id="A0A132PAR0"/>
<organism evidence="14 20">
    <name type="scientific">Enterococcus faecium</name>
    <name type="common">Streptococcus faecium</name>
    <dbReference type="NCBI Taxonomy" id="1352"/>
    <lineage>
        <taxon>Bacteria</taxon>
        <taxon>Bacillati</taxon>
        <taxon>Bacillota</taxon>
        <taxon>Bacilli</taxon>
        <taxon>Lactobacillales</taxon>
        <taxon>Enterococcaceae</taxon>
        <taxon>Enterococcus</taxon>
    </lineage>
</organism>
<evidence type="ECO:0000256" key="11">
    <source>
        <dbReference type="HAMAP-Rule" id="MF_00109"/>
    </source>
</evidence>
<sequence length="169" mass="19200">MASILLIGFMGAGKTTIGKGLAQCLQKEYVDLDTKIEEHIQLSIAEYFHYYGEKSFRKVESDILRKLSNEDKIIATGGGIVQSAENRRFLKTQPIVLYLEAEADCLVDRIQQDETSIRPLALGKTREEIKALLAQRLSWYEESATHRINTTNQTPEKIIDTIIERIKSI</sequence>
<dbReference type="EMBL" id="JARPTX010000014">
    <property type="protein sequence ID" value="MDT2369651.1"/>
    <property type="molecule type" value="Genomic_DNA"/>
</dbReference>
<dbReference type="PRINTS" id="PR01100">
    <property type="entry name" value="SHIKIMTKNASE"/>
</dbReference>
<dbReference type="InterPro" id="IPR031322">
    <property type="entry name" value="Shikimate/glucono_kinase"/>
</dbReference>
<dbReference type="PROSITE" id="PS01128">
    <property type="entry name" value="SHIKIMATE_KINASE"/>
    <property type="match status" value="1"/>
</dbReference>
<dbReference type="Gene3D" id="3.40.50.300">
    <property type="entry name" value="P-loop containing nucleotide triphosphate hydrolases"/>
    <property type="match status" value="1"/>
</dbReference>
<reference evidence="16 22" key="3">
    <citation type="submission" date="2017-02" db="EMBL/GenBank/DDBJ databases">
        <title>Clonality and virulence of isolates of VRE in Hematopoietic Stem Cell Transplanted (HSCT) patients.</title>
        <authorList>
            <person name="Marchi A.P."/>
            <person name="Martins R.C."/>
            <person name="Marie S.K."/>
            <person name="Levin A.S."/>
            <person name="Costa S.F."/>
        </authorList>
    </citation>
    <scope>NUCLEOTIDE SEQUENCE [LARGE SCALE GENOMIC DNA]</scope>
    <source>
        <strain evidence="16 22">LIM1759</strain>
    </source>
</reference>
<comment type="similarity">
    <text evidence="2 11">Belongs to the shikimate kinase family.</text>
</comment>
<dbReference type="GeneID" id="66454494"/>
<evidence type="ECO:0000256" key="10">
    <source>
        <dbReference type="ARBA" id="ARBA00048567"/>
    </source>
</evidence>
<dbReference type="Proteomes" id="UP001260956">
    <property type="component" value="Unassembled WGS sequence"/>
</dbReference>
<dbReference type="EMBL" id="LRHK01000001">
    <property type="protein sequence ID" value="KWX19042.1"/>
    <property type="molecule type" value="Genomic_DNA"/>
</dbReference>
<comment type="subunit">
    <text evidence="11">Monomer.</text>
</comment>
<evidence type="ECO:0000256" key="1">
    <source>
        <dbReference type="ARBA" id="ARBA00004842"/>
    </source>
</evidence>
<dbReference type="EMBL" id="NGLB01000001">
    <property type="protein sequence ID" value="OTN99690.1"/>
    <property type="molecule type" value="Genomic_DNA"/>
</dbReference>
<dbReference type="Proteomes" id="UP000191171">
    <property type="component" value="Unassembled WGS sequence"/>
</dbReference>
<dbReference type="Proteomes" id="UP000183509">
    <property type="component" value="Unassembled WGS sequence"/>
</dbReference>
<comment type="pathway">
    <text evidence="1 11">Metabolic intermediate biosynthesis; chorismate biosynthesis; chorismate from D-erythrose 4-phosphate and phosphoenolpyruvate: step 5/7.</text>
</comment>
<evidence type="ECO:0000256" key="7">
    <source>
        <dbReference type="ARBA" id="ARBA00022777"/>
    </source>
</evidence>
<dbReference type="Proteomes" id="UP000469871">
    <property type="component" value="Unassembled WGS sequence"/>
</dbReference>